<protein>
    <recommendedName>
        <fullName evidence="3">Sulfatase N-terminal domain-containing protein</fullName>
    </recommendedName>
</protein>
<evidence type="ECO:0000256" key="1">
    <source>
        <dbReference type="SAM" id="MobiDB-lite"/>
    </source>
</evidence>
<dbReference type="PROSITE" id="PS51257">
    <property type="entry name" value="PROKAR_LIPOPROTEIN"/>
    <property type="match status" value="1"/>
</dbReference>
<comment type="caution">
    <text evidence="4">The sequence shown here is derived from an EMBL/GenBank/DDBJ whole genome shotgun (WGS) entry which is preliminary data.</text>
</comment>
<reference evidence="4 5" key="1">
    <citation type="submission" date="2018-02" db="EMBL/GenBank/DDBJ databases">
        <title>Mycoplasma marinum and Mycoplasma todarodis sp. nov., moderately halophilic and psychrotolerant mycoplasmas isolated from cephalopods.</title>
        <authorList>
            <person name="Viver T."/>
        </authorList>
    </citation>
    <scope>NUCLEOTIDE SEQUENCE [LARGE SCALE GENOMIC DNA]</scope>
    <source>
        <strain evidence="4 5">5H</strain>
    </source>
</reference>
<evidence type="ECO:0000259" key="3">
    <source>
        <dbReference type="Pfam" id="PF00884"/>
    </source>
</evidence>
<feature type="chain" id="PRO_5020898895" description="Sulfatase N-terminal domain-containing protein" evidence="2">
    <location>
        <begin position="24"/>
        <end position="475"/>
    </location>
</feature>
<organism evidence="4 5">
    <name type="scientific">Mycoplasma todarodis</name>
    <dbReference type="NCBI Taxonomy" id="1937191"/>
    <lineage>
        <taxon>Bacteria</taxon>
        <taxon>Bacillati</taxon>
        <taxon>Mycoplasmatota</taxon>
        <taxon>Mollicutes</taxon>
        <taxon>Mycoplasmataceae</taxon>
        <taxon>Mycoplasma</taxon>
    </lineage>
</organism>
<dbReference type="OrthoDB" id="354737at2"/>
<gene>
    <name evidence="4" type="ORF">C4B25_00595</name>
</gene>
<feature type="domain" description="Sulfatase N-terminal" evidence="3">
    <location>
        <begin position="71"/>
        <end position="321"/>
    </location>
</feature>
<dbReference type="InterPro" id="IPR000917">
    <property type="entry name" value="Sulfatase_N"/>
</dbReference>
<sequence length="475" mass="53798">MLNKKIFALMPLTLVVTPFIAVSCGKTTAPKDTKKDTKTETSKENKKPTNIVPIDMSKNINNLETISKNKKNVVVFFADSLVGNSVANYVNNNDAIKKDMQGFTAYDNIVSSNYTNLGVPAIVGGWDYTLNEQKYGKLKDVKSSEILNQAYDNMMGMMEKAGYAQQWHAMQYYNDPTGTWAVTPENAMSRIGKGRNITVTDSKGINKNFKKPETDGPVADLTASVAIKDNIKAADTEKPMFKFIFSEATHLKFARLENNKAVEGDGTDIAKNKSMESTIGIFQELVSKIKSFGDEVYDNTMIVFVSDHGAAHDGADKDAFKYSSDDMKKFVKDFDKYKDVKEAFGYYSIFRNNPSLMMKPFKSNGAFNLDHKTLLSIYDVPQLIKNELNENGSKFDYDLNKSKNHMYNENPLKLTTRTLDVYNERSWAIDKKYGRDHTIPEIALQVKDSIFDINNWKWSPFIKEKNWQAFPKLTK</sequence>
<name>A0A4R0XQE9_9MOLU</name>
<proteinExistence type="predicted"/>
<dbReference type="Pfam" id="PF00884">
    <property type="entry name" value="Sulfatase"/>
    <property type="match status" value="1"/>
</dbReference>
<dbReference type="EMBL" id="PSZP01000003">
    <property type="protein sequence ID" value="TCG11806.1"/>
    <property type="molecule type" value="Genomic_DNA"/>
</dbReference>
<dbReference type="Proteomes" id="UP000291072">
    <property type="component" value="Unassembled WGS sequence"/>
</dbReference>
<dbReference type="RefSeq" id="WP_131613127.1">
    <property type="nucleotide sequence ID" value="NZ_PSZP01000003.1"/>
</dbReference>
<feature type="region of interest" description="Disordered" evidence="1">
    <location>
        <begin position="27"/>
        <end position="49"/>
    </location>
</feature>
<dbReference type="SUPFAM" id="SSF53649">
    <property type="entry name" value="Alkaline phosphatase-like"/>
    <property type="match status" value="1"/>
</dbReference>
<dbReference type="AlphaFoldDB" id="A0A4R0XQE9"/>
<evidence type="ECO:0000313" key="5">
    <source>
        <dbReference type="Proteomes" id="UP000291072"/>
    </source>
</evidence>
<evidence type="ECO:0000256" key="2">
    <source>
        <dbReference type="SAM" id="SignalP"/>
    </source>
</evidence>
<keyword evidence="5" id="KW-1185">Reference proteome</keyword>
<dbReference type="Gene3D" id="3.40.720.10">
    <property type="entry name" value="Alkaline Phosphatase, subunit A"/>
    <property type="match status" value="1"/>
</dbReference>
<feature type="compositionally biased region" description="Basic and acidic residues" evidence="1">
    <location>
        <begin position="29"/>
        <end position="47"/>
    </location>
</feature>
<accession>A0A4R0XQE9</accession>
<evidence type="ECO:0000313" key="4">
    <source>
        <dbReference type="EMBL" id="TCG11806.1"/>
    </source>
</evidence>
<dbReference type="InterPro" id="IPR017850">
    <property type="entry name" value="Alkaline_phosphatase_core_sf"/>
</dbReference>
<keyword evidence="2" id="KW-0732">Signal</keyword>
<feature type="signal peptide" evidence="2">
    <location>
        <begin position="1"/>
        <end position="23"/>
    </location>
</feature>